<dbReference type="GO" id="GO:0005886">
    <property type="term" value="C:plasma membrane"/>
    <property type="evidence" value="ECO:0007669"/>
    <property type="project" value="UniProtKB-SubCell"/>
</dbReference>
<gene>
    <name evidence="9" type="ORF">G0Q07_02125</name>
</gene>
<comment type="subcellular location">
    <subcellularLocation>
        <location evidence="1">Cell membrane</location>
        <topology evidence="1">Multi-pass membrane protein</topology>
    </subcellularLocation>
</comment>
<keyword evidence="5 6" id="KW-0472">Membrane</keyword>
<dbReference type="AlphaFoldDB" id="A0A6C0R914"/>
<evidence type="ECO:0000256" key="3">
    <source>
        <dbReference type="ARBA" id="ARBA00022692"/>
    </source>
</evidence>
<feature type="domain" description="MacB-like periplasmic core" evidence="8">
    <location>
        <begin position="490"/>
        <end position="611"/>
    </location>
</feature>
<feature type="domain" description="ABC3 transporter permease C-terminal" evidence="7">
    <location>
        <begin position="294"/>
        <end position="407"/>
    </location>
</feature>
<evidence type="ECO:0000256" key="5">
    <source>
        <dbReference type="ARBA" id="ARBA00023136"/>
    </source>
</evidence>
<dbReference type="RefSeq" id="WP_163344528.1">
    <property type="nucleotide sequence ID" value="NZ_CP048409.1"/>
</dbReference>
<dbReference type="PANTHER" id="PTHR30572">
    <property type="entry name" value="MEMBRANE COMPONENT OF TRANSPORTER-RELATED"/>
    <property type="match status" value="1"/>
</dbReference>
<protein>
    <submittedName>
        <fullName evidence="9">FtsX-like permease family protein</fullName>
    </submittedName>
</protein>
<keyword evidence="2" id="KW-1003">Cell membrane</keyword>
<feature type="transmembrane region" description="Helical" evidence="6">
    <location>
        <begin position="21"/>
        <end position="42"/>
    </location>
</feature>
<organism evidence="9 10">
    <name type="scientific">Draconibacterium halophilum</name>
    <dbReference type="NCBI Taxonomy" id="2706887"/>
    <lineage>
        <taxon>Bacteria</taxon>
        <taxon>Pseudomonadati</taxon>
        <taxon>Bacteroidota</taxon>
        <taxon>Bacteroidia</taxon>
        <taxon>Marinilabiliales</taxon>
        <taxon>Prolixibacteraceae</taxon>
        <taxon>Draconibacterium</taxon>
    </lineage>
</organism>
<dbReference type="InterPro" id="IPR050250">
    <property type="entry name" value="Macrolide_Exporter_MacB"/>
</dbReference>
<dbReference type="KEGG" id="drc:G0Q07_02125"/>
<evidence type="ECO:0000259" key="7">
    <source>
        <dbReference type="Pfam" id="PF02687"/>
    </source>
</evidence>
<feature type="transmembrane region" description="Helical" evidence="6">
    <location>
        <begin position="668"/>
        <end position="691"/>
    </location>
</feature>
<dbReference type="InterPro" id="IPR025857">
    <property type="entry name" value="MacB_PCD"/>
</dbReference>
<evidence type="ECO:0000256" key="4">
    <source>
        <dbReference type="ARBA" id="ARBA00022989"/>
    </source>
</evidence>
<name>A0A6C0R914_9BACT</name>
<reference evidence="9 10" key="1">
    <citation type="submission" date="2020-02" db="EMBL/GenBank/DDBJ databases">
        <title>Genome sequencing for Draconibacterium sp. strain M1.</title>
        <authorList>
            <person name="Park S.-J."/>
        </authorList>
    </citation>
    <scope>NUCLEOTIDE SEQUENCE [LARGE SCALE GENOMIC DNA]</scope>
    <source>
        <strain evidence="9 10">M1</strain>
    </source>
</reference>
<feature type="transmembrane region" description="Helical" evidence="6">
    <location>
        <begin position="382"/>
        <end position="405"/>
    </location>
</feature>
<evidence type="ECO:0000313" key="9">
    <source>
        <dbReference type="EMBL" id="QIA06597.1"/>
    </source>
</evidence>
<evidence type="ECO:0000259" key="8">
    <source>
        <dbReference type="Pfam" id="PF12704"/>
    </source>
</evidence>
<keyword evidence="4 6" id="KW-1133">Transmembrane helix</keyword>
<feature type="transmembrane region" description="Helical" evidence="6">
    <location>
        <begin position="287"/>
        <end position="310"/>
    </location>
</feature>
<feature type="domain" description="MacB-like periplasmic core" evidence="8">
    <location>
        <begin position="20"/>
        <end position="238"/>
    </location>
</feature>
<dbReference type="PANTHER" id="PTHR30572:SF18">
    <property type="entry name" value="ABC-TYPE MACROLIDE FAMILY EXPORT SYSTEM PERMEASE COMPONENT 2"/>
    <property type="match status" value="1"/>
</dbReference>
<feature type="transmembrane region" description="Helical" evidence="6">
    <location>
        <begin position="339"/>
        <end position="362"/>
    </location>
</feature>
<sequence>MFKHFIKISLRNILKNKVNTTLNVTSLALGITISLLIATYAINELNTDKFHSQEEHIYKVSYGNSSLTPGPLNEFLKNQFPEIEQTAHIETRQLNMFSPVVQFRNKSFEIERYYSANPGFFEIFDFEVLQGDIQSAMESPFSMILTESEAARIFGETNPIGETVTWKSRQDDTFTVRAIVKDLPSNSSIQFNGLVSDASINGMRGNYYSENWGHTVYESYLLVKPNIVVAEFEEKLQKNLIAHYASQLSNNESANDAELNPLSLHRLRDVYFDKSLSNDTTNRGNIMLVNILLVIGGIVMLLSVINYVNLTTARASNRHKEIGVQKLIGSSRRNLIFQYLSETTIVSFLAVVAGAFFALILVKRYGVFMNVTNGLTFQPRMFLMLIPTILLLGFVAGIYPALLLSSKKAIEIIKMKTGNNSGGGNLRRALIIFQFSVTIVLITATFLIFKQVNYIKDKDLGIPSEQVVYAKLPFQILAGKKETLRERLHTLPEVQEIAFSSNMFGGIEGLNSQEIDGKMLNFATTWVDAEFIELYNLQLADGRFFSKNLKTDENATALLNEAAVREFGVEDPFQLNIRIPGGKAKVVGIVKDFNYKSLHNRIEPLAIIYLPGQGQYVNLKIAGNDLVKTLAKISSVWDELAPGFPFSYHFLDQSFEKLYKKDEQMAKAVSLFSLIAIAIAVLGILGLSFFWQKIAPKKSVSEK</sequence>
<dbReference type="Proteomes" id="UP000474630">
    <property type="component" value="Chromosome"/>
</dbReference>
<evidence type="ECO:0000256" key="1">
    <source>
        <dbReference type="ARBA" id="ARBA00004651"/>
    </source>
</evidence>
<dbReference type="Pfam" id="PF02687">
    <property type="entry name" value="FtsX"/>
    <property type="match status" value="1"/>
</dbReference>
<dbReference type="Pfam" id="PF12704">
    <property type="entry name" value="MacB_PCD"/>
    <property type="match status" value="2"/>
</dbReference>
<feature type="transmembrane region" description="Helical" evidence="6">
    <location>
        <begin position="426"/>
        <end position="449"/>
    </location>
</feature>
<proteinExistence type="predicted"/>
<dbReference type="EMBL" id="CP048409">
    <property type="protein sequence ID" value="QIA06597.1"/>
    <property type="molecule type" value="Genomic_DNA"/>
</dbReference>
<dbReference type="GO" id="GO:0022857">
    <property type="term" value="F:transmembrane transporter activity"/>
    <property type="evidence" value="ECO:0007669"/>
    <property type="project" value="TreeGrafter"/>
</dbReference>
<dbReference type="InterPro" id="IPR003838">
    <property type="entry name" value="ABC3_permease_C"/>
</dbReference>
<evidence type="ECO:0000256" key="6">
    <source>
        <dbReference type="SAM" id="Phobius"/>
    </source>
</evidence>
<keyword evidence="10" id="KW-1185">Reference proteome</keyword>
<accession>A0A6C0R914</accession>
<keyword evidence="3 6" id="KW-0812">Transmembrane</keyword>
<evidence type="ECO:0000256" key="2">
    <source>
        <dbReference type="ARBA" id="ARBA00022475"/>
    </source>
</evidence>
<evidence type="ECO:0000313" key="10">
    <source>
        <dbReference type="Proteomes" id="UP000474630"/>
    </source>
</evidence>